<dbReference type="Proteomes" id="UP001159405">
    <property type="component" value="Unassembled WGS sequence"/>
</dbReference>
<keyword evidence="3" id="KW-1185">Reference proteome</keyword>
<proteinExistence type="predicted"/>
<comment type="caution">
    <text evidence="2">The sequence shown here is derived from an EMBL/GenBank/DDBJ whole genome shotgun (WGS) entry which is preliminary data.</text>
</comment>
<dbReference type="EMBL" id="CALNXK010000312">
    <property type="protein sequence ID" value="CAH3182016.1"/>
    <property type="molecule type" value="Genomic_DNA"/>
</dbReference>
<evidence type="ECO:0000259" key="1">
    <source>
        <dbReference type="Pfam" id="PF04852"/>
    </source>
</evidence>
<dbReference type="Pfam" id="PF04852">
    <property type="entry name" value="ALOG_dom"/>
    <property type="match status" value="1"/>
</dbReference>
<sequence length="105" mass="11837">MDAAGKQKLHIRSCSSKTCSCPKRLAAGTVDSYIENLISIFNRLGRTGFSNFLAHPCVKEYIISATFAVPLFYDKFTRLIAYLRGLIAEGSVLRSNFLCYRLLHR</sequence>
<evidence type="ECO:0000313" key="3">
    <source>
        <dbReference type="Proteomes" id="UP001159405"/>
    </source>
</evidence>
<reference evidence="2 3" key="1">
    <citation type="submission" date="2022-05" db="EMBL/GenBank/DDBJ databases">
        <authorList>
            <consortium name="Genoscope - CEA"/>
            <person name="William W."/>
        </authorList>
    </citation>
    <scope>NUCLEOTIDE SEQUENCE [LARGE SCALE GENOMIC DNA]</scope>
</reference>
<accession>A0ABN8RRA0</accession>
<organism evidence="2 3">
    <name type="scientific">Porites lobata</name>
    <dbReference type="NCBI Taxonomy" id="104759"/>
    <lineage>
        <taxon>Eukaryota</taxon>
        <taxon>Metazoa</taxon>
        <taxon>Cnidaria</taxon>
        <taxon>Anthozoa</taxon>
        <taxon>Hexacorallia</taxon>
        <taxon>Scleractinia</taxon>
        <taxon>Fungiina</taxon>
        <taxon>Poritidae</taxon>
        <taxon>Porites</taxon>
    </lineage>
</organism>
<gene>
    <name evidence="2" type="ORF">PLOB_00026326</name>
</gene>
<dbReference type="InterPro" id="IPR006936">
    <property type="entry name" value="ALOG_dom"/>
</dbReference>
<evidence type="ECO:0000313" key="2">
    <source>
        <dbReference type="EMBL" id="CAH3182016.1"/>
    </source>
</evidence>
<feature type="domain" description="ALOG" evidence="1">
    <location>
        <begin position="2"/>
        <end position="62"/>
    </location>
</feature>
<protein>
    <recommendedName>
        <fullName evidence="1">ALOG domain-containing protein</fullName>
    </recommendedName>
</protein>
<name>A0ABN8RRA0_9CNID</name>